<name>G0WFW3_NAUDC</name>
<dbReference type="OMA" id="IRNKGQQ"/>
<comment type="similarity">
    <text evidence="1">Belongs to the universal ribosomal protein uS17 family.</text>
</comment>
<dbReference type="GO" id="GO:0006412">
    <property type="term" value="P:translation"/>
    <property type="evidence" value="ECO:0007669"/>
    <property type="project" value="InterPro"/>
</dbReference>
<sequence length="253" mass="29378">MARQNFIGLVVSQGKMQKTVKVRVETKVFNKRVNKELFHRKDYLVHDEGEISREGDMVRIESTRPISKHKFFAIAEIIKNSGQKFAEFENAAKLNVAKEEALKTKEFLDRRAQKLSSLSSSSTDVTVSNSTLLSDIKYLQKVLNNDGNESTNKDQESETRKLSEIKQKYGINDDFSKDTIRQLLSLDIIKMEKDLQLQKNNIDTVQIRIKEYMEDNLKAHEFLKNHGIESPELLQKNIMKNLLRKHLMHDLQL</sequence>
<dbReference type="HOGENOM" id="CLU_1246209_0_0_1"/>
<dbReference type="FunFam" id="2.40.50.140:FF:000353">
    <property type="entry name" value="Mitochondrial ribosomal protein"/>
    <property type="match status" value="1"/>
</dbReference>
<dbReference type="SUPFAM" id="SSF50249">
    <property type="entry name" value="Nucleic acid-binding proteins"/>
    <property type="match status" value="1"/>
</dbReference>
<dbReference type="PANTHER" id="PTHR10744">
    <property type="entry name" value="40S RIBOSOMAL PROTEIN S11 FAMILY MEMBER"/>
    <property type="match status" value="1"/>
</dbReference>
<evidence type="ECO:0000313" key="5">
    <source>
        <dbReference type="Proteomes" id="UP000000689"/>
    </source>
</evidence>
<proteinExistence type="inferred from homology"/>
<dbReference type="AlphaFoldDB" id="G0WFW3"/>
<evidence type="ECO:0000256" key="3">
    <source>
        <dbReference type="ARBA" id="ARBA00023274"/>
    </source>
</evidence>
<dbReference type="GO" id="GO:0003735">
    <property type="term" value="F:structural constituent of ribosome"/>
    <property type="evidence" value="ECO:0007669"/>
    <property type="project" value="EnsemblFungi"/>
</dbReference>
<dbReference type="KEGG" id="ndi:NDAI_0I01050"/>
<dbReference type="EMBL" id="HE580275">
    <property type="protein sequence ID" value="CCD26674.1"/>
    <property type="molecule type" value="Genomic_DNA"/>
</dbReference>
<evidence type="ECO:0000313" key="4">
    <source>
        <dbReference type="EMBL" id="CCD26674.1"/>
    </source>
</evidence>
<dbReference type="eggNOG" id="KOG1740">
    <property type="taxonomic scope" value="Eukaryota"/>
</dbReference>
<keyword evidence="2" id="KW-0689">Ribosomal protein</keyword>
<organism evidence="4 5">
    <name type="scientific">Naumovozyma dairenensis (strain ATCC 10597 / BCRC 20456 / CBS 421 / NBRC 0211 / NRRL Y-12639)</name>
    <name type="common">Saccharomyces dairenensis</name>
    <dbReference type="NCBI Taxonomy" id="1071378"/>
    <lineage>
        <taxon>Eukaryota</taxon>
        <taxon>Fungi</taxon>
        <taxon>Dikarya</taxon>
        <taxon>Ascomycota</taxon>
        <taxon>Saccharomycotina</taxon>
        <taxon>Saccharomycetes</taxon>
        <taxon>Saccharomycetales</taxon>
        <taxon>Saccharomycetaceae</taxon>
        <taxon>Naumovozyma</taxon>
    </lineage>
</organism>
<dbReference type="InterPro" id="IPR000266">
    <property type="entry name" value="Ribosomal_uS17"/>
</dbReference>
<dbReference type="PANTHER" id="PTHR10744:SF1">
    <property type="entry name" value="SMALL RIBOSOMAL SUBUNIT PROTEIN US17M"/>
    <property type="match status" value="1"/>
</dbReference>
<dbReference type="GO" id="GO:0005763">
    <property type="term" value="C:mitochondrial small ribosomal subunit"/>
    <property type="evidence" value="ECO:0007669"/>
    <property type="project" value="EnsemblFungi"/>
</dbReference>
<keyword evidence="3" id="KW-0687">Ribonucleoprotein</keyword>
<accession>G0WFW3</accession>
<dbReference type="Pfam" id="PF00366">
    <property type="entry name" value="Ribosomal_S17"/>
    <property type="match status" value="1"/>
</dbReference>
<evidence type="ECO:0000256" key="1">
    <source>
        <dbReference type="ARBA" id="ARBA00010254"/>
    </source>
</evidence>
<keyword evidence="5" id="KW-1185">Reference proteome</keyword>
<gene>
    <name evidence="4" type="primary">NDAI0I01050</name>
    <name evidence="4" type="ordered locus">NDAI_0I01050</name>
</gene>
<dbReference type="RefSeq" id="XP_003671917.1">
    <property type="nucleotide sequence ID" value="XM_003671869.1"/>
</dbReference>
<dbReference type="GeneID" id="11493528"/>
<dbReference type="STRING" id="1071378.G0WFW3"/>
<dbReference type="CDD" id="cd00364">
    <property type="entry name" value="Ribosomal_uS17"/>
    <property type="match status" value="1"/>
</dbReference>
<evidence type="ECO:0000256" key="2">
    <source>
        <dbReference type="ARBA" id="ARBA00022980"/>
    </source>
</evidence>
<dbReference type="InterPro" id="IPR012340">
    <property type="entry name" value="NA-bd_OB-fold"/>
</dbReference>
<dbReference type="Gene3D" id="2.40.50.140">
    <property type="entry name" value="Nucleic acid-binding proteins"/>
    <property type="match status" value="1"/>
</dbReference>
<reference evidence="4 5" key="1">
    <citation type="journal article" date="2011" name="Proc. Natl. Acad. Sci. U.S.A.">
        <title>Evolutionary erosion of yeast sex chromosomes by mating-type switching accidents.</title>
        <authorList>
            <person name="Gordon J.L."/>
            <person name="Armisen D."/>
            <person name="Proux-Wera E."/>
            <person name="Oheigeartaigh S.S."/>
            <person name="Byrne K.P."/>
            <person name="Wolfe K.H."/>
        </authorList>
    </citation>
    <scope>NUCLEOTIDE SEQUENCE [LARGE SCALE GENOMIC DNA]</scope>
    <source>
        <strain evidence="5">ATCC 10597 / BCRC 20456 / CBS 421 / NBRC 0211 / NRRL Y-12639</strain>
    </source>
</reference>
<dbReference type="OrthoDB" id="274752at2759"/>
<dbReference type="Proteomes" id="UP000000689">
    <property type="component" value="Chromosome 9"/>
</dbReference>
<protein>
    <submittedName>
        <fullName evidence="4">Uncharacterized protein</fullName>
    </submittedName>
</protein>